<protein>
    <recommendedName>
        <fullName evidence="2">non-specific serine/threonine protein kinase</fullName>
        <ecNumber evidence="2">2.7.11.1</ecNumber>
    </recommendedName>
</protein>
<evidence type="ECO:0000256" key="11">
    <source>
        <dbReference type="ARBA" id="ARBA00022840"/>
    </source>
</evidence>
<evidence type="ECO:0000256" key="9">
    <source>
        <dbReference type="ARBA" id="ARBA00022741"/>
    </source>
</evidence>
<feature type="domain" description="Protein kinase" evidence="18">
    <location>
        <begin position="406"/>
        <end position="688"/>
    </location>
</feature>
<dbReference type="InterPro" id="IPR000719">
    <property type="entry name" value="Prot_kinase_dom"/>
</dbReference>
<dbReference type="PANTHER" id="PTHR45974">
    <property type="entry name" value="RECEPTOR-LIKE PROTEIN 55"/>
    <property type="match status" value="1"/>
</dbReference>
<evidence type="ECO:0000256" key="3">
    <source>
        <dbReference type="ARBA" id="ARBA00022527"/>
    </source>
</evidence>
<comment type="catalytic activity">
    <reaction evidence="15">
        <text>L-threonyl-[protein] + ATP = O-phospho-L-threonyl-[protein] + ADP + H(+)</text>
        <dbReference type="Rhea" id="RHEA:46608"/>
        <dbReference type="Rhea" id="RHEA-COMP:11060"/>
        <dbReference type="Rhea" id="RHEA-COMP:11605"/>
        <dbReference type="ChEBI" id="CHEBI:15378"/>
        <dbReference type="ChEBI" id="CHEBI:30013"/>
        <dbReference type="ChEBI" id="CHEBI:30616"/>
        <dbReference type="ChEBI" id="CHEBI:61977"/>
        <dbReference type="ChEBI" id="CHEBI:456216"/>
        <dbReference type="EC" id="2.7.11.1"/>
    </reaction>
</comment>
<sequence length="737" mass="81731">LFDNNNFEGEIPSTLGLVNTLEIVRLDRNSLSSTIPSNISNLKILFELHLSNNKLEGPVPDLSGMTRLQYVDLSNNSFDPSEAPGWFKTLPRLRELVMENCGLTGQLPSGLLDLPALETLRLKNNEFNGTLKVDNSANGHLQVIDLENNKITWATQPNNISLLLLGNPVCDIEAGLSSSKLCHSMSTLPGSYTTNMEDCADRACSGDLKPNPRTCQCQVPYQGELIFISPSFSDLSNASRFKELENSLMMQVLLDSVFICCLSFDNNNYLNMEVQFYPSDHEYFERMEIVRIGSTLGNQIYKAPNEFGPYYFIGNSYPFTDAPESRSKRLNKPEITGISVGSLILGFAILGLGFYALRQKKKAAKAIELSNRFAWNPHGKNSGTIPTLKGARWFSLSELKNATNNFSEDNVIGSGGCGKVYKGELSNGGGTVAIKRFQLQGFSQDGVEIKNEIEVLSRVHHKNLVGLMGFCLEKSEQMLVYEYVSNGTLRENLCGRGDIYLNWKTRVRIAVEAAMGVAYLHNHANPPIIHRDIKSTNILLDENLNAKVADFGLSKFVAEGGKEQGGKGHVSTKVKGTLGYLDPEYYMTNHLTDKSDVYSFGVVMLELITARLPIEDGKYIVREVRRALHSGGFDALRKQLLDPLLSDSDSDVGLTGFENFVNLALSCVEEMTTHRPAMSEVVKELECIAEQRPINNSATVEIKESSYHSSIDREVSSEYALFHYSGPYVVPTTVEPH</sequence>
<evidence type="ECO:0000256" key="7">
    <source>
        <dbReference type="ARBA" id="ARBA00022729"/>
    </source>
</evidence>
<dbReference type="GO" id="GO:0016020">
    <property type="term" value="C:membrane"/>
    <property type="evidence" value="ECO:0007669"/>
    <property type="project" value="UniProtKB-SubCell"/>
</dbReference>
<dbReference type="SUPFAM" id="SSF52058">
    <property type="entry name" value="L domain-like"/>
    <property type="match status" value="1"/>
</dbReference>
<evidence type="ECO:0000256" key="8">
    <source>
        <dbReference type="ARBA" id="ARBA00022737"/>
    </source>
</evidence>
<dbReference type="Gene3D" id="1.10.510.10">
    <property type="entry name" value="Transferase(Phosphotransferase) domain 1"/>
    <property type="match status" value="1"/>
</dbReference>
<dbReference type="EMBL" id="JAHRHJ020003813">
    <property type="protein sequence ID" value="KAH9289261.1"/>
    <property type="molecule type" value="Genomic_DNA"/>
</dbReference>
<dbReference type="EC" id="2.7.11.1" evidence="2"/>
<feature type="non-terminal residue" evidence="19">
    <location>
        <position position="737"/>
    </location>
</feature>
<dbReference type="SMART" id="SM00220">
    <property type="entry name" value="S_TKc"/>
    <property type="match status" value="1"/>
</dbReference>
<keyword evidence="9" id="KW-0547">Nucleotide-binding</keyword>
<evidence type="ECO:0000256" key="4">
    <source>
        <dbReference type="ARBA" id="ARBA00022614"/>
    </source>
</evidence>
<keyword evidence="7" id="KW-0732">Signal</keyword>
<dbReference type="OMA" id="LLKTIYM"/>
<dbReference type="Gene3D" id="3.80.10.10">
    <property type="entry name" value="Ribonuclease Inhibitor"/>
    <property type="match status" value="2"/>
</dbReference>
<name>A0AA38BXN9_TAXCH</name>
<dbReference type="AlphaFoldDB" id="A0AA38BXN9"/>
<dbReference type="Pfam" id="PF13855">
    <property type="entry name" value="LRR_8"/>
    <property type="match status" value="1"/>
</dbReference>
<dbReference type="Gene3D" id="3.30.200.20">
    <property type="entry name" value="Phosphorylase Kinase, domain 1"/>
    <property type="match status" value="1"/>
</dbReference>
<evidence type="ECO:0000313" key="20">
    <source>
        <dbReference type="Proteomes" id="UP000824469"/>
    </source>
</evidence>
<evidence type="ECO:0000256" key="15">
    <source>
        <dbReference type="ARBA" id="ARBA00047899"/>
    </source>
</evidence>
<gene>
    <name evidence="19" type="ORF">KI387_033378</name>
</gene>
<keyword evidence="11" id="KW-0067">ATP-binding</keyword>
<evidence type="ECO:0000256" key="12">
    <source>
        <dbReference type="ARBA" id="ARBA00022989"/>
    </source>
</evidence>
<dbReference type="GO" id="GO:0004674">
    <property type="term" value="F:protein serine/threonine kinase activity"/>
    <property type="evidence" value="ECO:0007669"/>
    <property type="project" value="UniProtKB-KW"/>
</dbReference>
<dbReference type="InterPro" id="IPR001611">
    <property type="entry name" value="Leu-rich_rpt"/>
</dbReference>
<keyword evidence="4" id="KW-0433">Leucine-rich repeat</keyword>
<evidence type="ECO:0000256" key="10">
    <source>
        <dbReference type="ARBA" id="ARBA00022777"/>
    </source>
</evidence>
<reference evidence="19 20" key="1">
    <citation type="journal article" date="2021" name="Nat. Plants">
        <title>The Taxus genome provides insights into paclitaxel biosynthesis.</title>
        <authorList>
            <person name="Xiong X."/>
            <person name="Gou J."/>
            <person name="Liao Q."/>
            <person name="Li Y."/>
            <person name="Zhou Q."/>
            <person name="Bi G."/>
            <person name="Li C."/>
            <person name="Du R."/>
            <person name="Wang X."/>
            <person name="Sun T."/>
            <person name="Guo L."/>
            <person name="Liang H."/>
            <person name="Lu P."/>
            <person name="Wu Y."/>
            <person name="Zhang Z."/>
            <person name="Ro D.K."/>
            <person name="Shang Y."/>
            <person name="Huang S."/>
            <person name="Yan J."/>
        </authorList>
    </citation>
    <scope>NUCLEOTIDE SEQUENCE [LARGE SCALE GENOMIC DNA]</scope>
    <source>
        <strain evidence="19">Ta-2019</strain>
    </source>
</reference>
<dbReference type="InterPro" id="IPR011009">
    <property type="entry name" value="Kinase-like_dom_sf"/>
</dbReference>
<keyword evidence="8" id="KW-0677">Repeat</keyword>
<evidence type="ECO:0000256" key="17">
    <source>
        <dbReference type="SAM" id="Phobius"/>
    </source>
</evidence>
<evidence type="ECO:0000256" key="14">
    <source>
        <dbReference type="ARBA" id="ARBA00023180"/>
    </source>
</evidence>
<evidence type="ECO:0000256" key="5">
    <source>
        <dbReference type="ARBA" id="ARBA00022679"/>
    </source>
</evidence>
<accession>A0AA38BXN9</accession>
<keyword evidence="14" id="KW-0325">Glycoprotein</keyword>
<comment type="catalytic activity">
    <reaction evidence="16">
        <text>L-seryl-[protein] + ATP = O-phospho-L-seryl-[protein] + ADP + H(+)</text>
        <dbReference type="Rhea" id="RHEA:17989"/>
        <dbReference type="Rhea" id="RHEA-COMP:9863"/>
        <dbReference type="Rhea" id="RHEA-COMP:11604"/>
        <dbReference type="ChEBI" id="CHEBI:15378"/>
        <dbReference type="ChEBI" id="CHEBI:29999"/>
        <dbReference type="ChEBI" id="CHEBI:30616"/>
        <dbReference type="ChEBI" id="CHEBI:83421"/>
        <dbReference type="ChEBI" id="CHEBI:456216"/>
        <dbReference type="EC" id="2.7.11.1"/>
    </reaction>
</comment>
<dbReference type="GO" id="GO:0005524">
    <property type="term" value="F:ATP binding"/>
    <property type="evidence" value="ECO:0007669"/>
    <property type="project" value="UniProtKB-KW"/>
</dbReference>
<comment type="subcellular location">
    <subcellularLocation>
        <location evidence="1">Membrane</location>
        <topology evidence="1">Single-pass membrane protein</topology>
    </subcellularLocation>
</comment>
<keyword evidence="20" id="KW-1185">Reference proteome</keyword>
<evidence type="ECO:0000256" key="1">
    <source>
        <dbReference type="ARBA" id="ARBA00004167"/>
    </source>
</evidence>
<dbReference type="InterPro" id="IPR032675">
    <property type="entry name" value="LRR_dom_sf"/>
</dbReference>
<evidence type="ECO:0000259" key="18">
    <source>
        <dbReference type="PROSITE" id="PS50011"/>
    </source>
</evidence>
<keyword evidence="6 17" id="KW-0812">Transmembrane</keyword>
<keyword evidence="5" id="KW-0808">Transferase</keyword>
<dbReference type="PANTHER" id="PTHR45974:SF242">
    <property type="entry name" value="LEUCINE-RICH REPEAT PROTEIN KINASE FAMILY PROTEIN"/>
    <property type="match status" value="1"/>
</dbReference>
<dbReference type="SUPFAM" id="SSF56112">
    <property type="entry name" value="Protein kinase-like (PK-like)"/>
    <property type="match status" value="1"/>
</dbReference>
<dbReference type="PROSITE" id="PS00108">
    <property type="entry name" value="PROTEIN_KINASE_ST"/>
    <property type="match status" value="1"/>
</dbReference>
<dbReference type="FunFam" id="1.10.510.10:FF:000453">
    <property type="entry name" value="LRR receptor-like serine/threonine-protein kinase HSL2"/>
    <property type="match status" value="1"/>
</dbReference>
<dbReference type="Proteomes" id="UP000824469">
    <property type="component" value="Unassembled WGS sequence"/>
</dbReference>
<evidence type="ECO:0000256" key="16">
    <source>
        <dbReference type="ARBA" id="ARBA00048679"/>
    </source>
</evidence>
<keyword evidence="13 17" id="KW-0472">Membrane</keyword>
<dbReference type="InterPro" id="IPR008271">
    <property type="entry name" value="Ser/Thr_kinase_AS"/>
</dbReference>
<dbReference type="Pfam" id="PF00069">
    <property type="entry name" value="Pkinase"/>
    <property type="match status" value="1"/>
</dbReference>
<keyword evidence="12 17" id="KW-1133">Transmembrane helix</keyword>
<organism evidence="19 20">
    <name type="scientific">Taxus chinensis</name>
    <name type="common">Chinese yew</name>
    <name type="synonym">Taxus wallichiana var. chinensis</name>
    <dbReference type="NCBI Taxonomy" id="29808"/>
    <lineage>
        <taxon>Eukaryota</taxon>
        <taxon>Viridiplantae</taxon>
        <taxon>Streptophyta</taxon>
        <taxon>Embryophyta</taxon>
        <taxon>Tracheophyta</taxon>
        <taxon>Spermatophyta</taxon>
        <taxon>Pinopsida</taxon>
        <taxon>Pinidae</taxon>
        <taxon>Conifers II</taxon>
        <taxon>Cupressales</taxon>
        <taxon>Taxaceae</taxon>
        <taxon>Taxus</taxon>
    </lineage>
</organism>
<comment type="caution">
    <text evidence="19">The sequence shown here is derived from an EMBL/GenBank/DDBJ whole genome shotgun (WGS) entry which is preliminary data.</text>
</comment>
<evidence type="ECO:0000313" key="19">
    <source>
        <dbReference type="EMBL" id="KAH9289261.1"/>
    </source>
</evidence>
<evidence type="ECO:0000256" key="6">
    <source>
        <dbReference type="ARBA" id="ARBA00022692"/>
    </source>
</evidence>
<dbReference type="PROSITE" id="PS50011">
    <property type="entry name" value="PROTEIN_KINASE_DOM"/>
    <property type="match status" value="1"/>
</dbReference>
<evidence type="ECO:0000256" key="2">
    <source>
        <dbReference type="ARBA" id="ARBA00012513"/>
    </source>
</evidence>
<keyword evidence="3" id="KW-0723">Serine/threonine-protein kinase</keyword>
<evidence type="ECO:0000256" key="13">
    <source>
        <dbReference type="ARBA" id="ARBA00023136"/>
    </source>
</evidence>
<feature type="transmembrane region" description="Helical" evidence="17">
    <location>
        <begin position="335"/>
        <end position="357"/>
    </location>
</feature>
<dbReference type="FunFam" id="3.30.200.20:FF:000039">
    <property type="entry name" value="receptor-like protein kinase FERONIA"/>
    <property type="match status" value="1"/>
</dbReference>
<proteinExistence type="predicted"/>
<keyword evidence="10" id="KW-0418">Kinase</keyword>